<dbReference type="Proteomes" id="UP000075683">
    <property type="component" value="Unassembled WGS sequence"/>
</dbReference>
<name>A0A150LYL0_9BACI</name>
<gene>
    <name evidence="1" type="ORF">B4135_2540</name>
</gene>
<dbReference type="AlphaFoldDB" id="A0A150LYL0"/>
<protein>
    <submittedName>
        <fullName evidence="1">Uncharacterized protein</fullName>
    </submittedName>
</protein>
<proteinExistence type="predicted"/>
<reference evidence="1 2" key="1">
    <citation type="submission" date="2016-01" db="EMBL/GenBank/DDBJ databases">
        <title>Draft Genome Sequences of Seven Thermophilic Sporeformers Isolated from Foods.</title>
        <authorList>
            <person name="Berendsen E.M."/>
            <person name="Wells-Bennik M.H."/>
            <person name="Krawcyk A.O."/>
            <person name="De Jong A."/>
            <person name="Holsappel S."/>
            <person name="Eijlander R.T."/>
            <person name="Kuipers O.P."/>
        </authorList>
    </citation>
    <scope>NUCLEOTIDE SEQUENCE [LARGE SCALE GENOMIC DNA]</scope>
    <source>
        <strain evidence="1 2">B4135</strain>
    </source>
</reference>
<comment type="caution">
    <text evidence="1">The sequence shown here is derived from an EMBL/GenBank/DDBJ whole genome shotgun (WGS) entry which is preliminary data.</text>
</comment>
<evidence type="ECO:0000313" key="1">
    <source>
        <dbReference type="EMBL" id="KYD17328.1"/>
    </source>
</evidence>
<sequence length="39" mass="4392">MGFRHSSGTHFLYIPKIVRRVKVTRLNEQAFPGMSEGSG</sequence>
<dbReference type="STRING" id="301148.B4135_2540"/>
<dbReference type="EMBL" id="LQYT01000057">
    <property type="protein sequence ID" value="KYD17328.1"/>
    <property type="molecule type" value="Genomic_DNA"/>
</dbReference>
<accession>A0A150LYL0</accession>
<evidence type="ECO:0000313" key="2">
    <source>
        <dbReference type="Proteomes" id="UP000075683"/>
    </source>
</evidence>
<organism evidence="1 2">
    <name type="scientific">Caldibacillus debilis</name>
    <dbReference type="NCBI Taxonomy" id="301148"/>
    <lineage>
        <taxon>Bacteria</taxon>
        <taxon>Bacillati</taxon>
        <taxon>Bacillota</taxon>
        <taxon>Bacilli</taxon>
        <taxon>Bacillales</taxon>
        <taxon>Bacillaceae</taxon>
        <taxon>Caldibacillus</taxon>
    </lineage>
</organism>